<dbReference type="GO" id="GO:0016829">
    <property type="term" value="F:lyase activity"/>
    <property type="evidence" value="ECO:0007669"/>
    <property type="project" value="UniProtKB-KW"/>
</dbReference>
<dbReference type="InterPro" id="IPR015424">
    <property type="entry name" value="PyrdxlP-dep_Trfase"/>
</dbReference>
<dbReference type="Gene3D" id="3.40.640.10">
    <property type="entry name" value="Type I PLP-dependent aspartate aminotransferase-like (Major domain)"/>
    <property type="match status" value="1"/>
</dbReference>
<dbReference type="AlphaFoldDB" id="A0A852YQD3"/>
<comment type="caution">
    <text evidence="2">The sequence shown here is derived from an EMBL/GenBank/DDBJ whole genome shotgun (WGS) entry which is preliminary data.</text>
</comment>
<dbReference type="InterPro" id="IPR000192">
    <property type="entry name" value="Aminotrans_V_dom"/>
</dbReference>
<evidence type="ECO:0000313" key="3">
    <source>
        <dbReference type="Proteomes" id="UP000553888"/>
    </source>
</evidence>
<dbReference type="RefSeq" id="WP_343046663.1">
    <property type="nucleotide sequence ID" value="NZ_JACBZY010000001.1"/>
</dbReference>
<dbReference type="SUPFAM" id="SSF53383">
    <property type="entry name" value="PLP-dependent transferases"/>
    <property type="match status" value="1"/>
</dbReference>
<proteinExistence type="predicted"/>
<gene>
    <name evidence="2" type="ORF">BJ979_002051</name>
</gene>
<protein>
    <submittedName>
        <fullName evidence="2">Selenocysteine lyase/cysteine desulfurase</fullName>
    </submittedName>
</protein>
<dbReference type="Gene3D" id="3.90.1150.10">
    <property type="entry name" value="Aspartate Aminotransferase, domain 1"/>
    <property type="match status" value="1"/>
</dbReference>
<dbReference type="EMBL" id="JACBZY010000001">
    <property type="protein sequence ID" value="NYG99425.1"/>
    <property type="molecule type" value="Genomic_DNA"/>
</dbReference>
<accession>A0A852YQD3</accession>
<reference evidence="2 3" key="1">
    <citation type="submission" date="2020-07" db="EMBL/GenBank/DDBJ databases">
        <title>Sequencing the genomes of 1000 actinobacteria strains.</title>
        <authorList>
            <person name="Klenk H.-P."/>
        </authorList>
    </citation>
    <scope>NUCLEOTIDE SEQUENCE [LARGE SCALE GENOMIC DNA]</scope>
    <source>
        <strain evidence="2 3">DSM 23141</strain>
    </source>
</reference>
<dbReference type="Proteomes" id="UP000553888">
    <property type="component" value="Unassembled WGS sequence"/>
</dbReference>
<sequence length="390" mass="41372">MSPLLGRRRDADAEATRAAVAAYIDTFGEEPGWLDFGRFGPMGRAALDEEAGLRHVLEHVRFGALAVTDGQHERVKRAVAAVTGFRPDQVVFQPNTTQALTHATYGVTGDIALSLGEFPALPFAVQRASEVLKVGAPRWLSTDHGRVTPGNLRDQLDSRVAAVAVSLVDYRTGYLADLDGIRQVIGDRLLIVDAMQGFGVVDAPLHLADVVAAGGQKWVRAGWGTGFLALSDRALERLTPVWSGWTGTDSPTQPMDEVLPPARGAAAFQLTNGDPVAQARLAAALEQLADLGVDLVQEKVASTVSRIIDLADEHGIPIASPRAEDERAGIVVLDPGADRLTALTAALHNHGISATTRDGRVRLSPHASTSEETLEMLASALVSFATTSPL</sequence>
<dbReference type="InterPro" id="IPR015422">
    <property type="entry name" value="PyrdxlP-dep_Trfase_small"/>
</dbReference>
<keyword evidence="3" id="KW-1185">Reference proteome</keyword>
<dbReference type="InterPro" id="IPR015421">
    <property type="entry name" value="PyrdxlP-dep_Trfase_major"/>
</dbReference>
<name>A0A852YQD3_9MICO</name>
<dbReference type="Pfam" id="PF00266">
    <property type="entry name" value="Aminotran_5"/>
    <property type="match status" value="1"/>
</dbReference>
<feature type="domain" description="Aminotransferase class V" evidence="1">
    <location>
        <begin position="71"/>
        <end position="355"/>
    </location>
</feature>
<evidence type="ECO:0000313" key="2">
    <source>
        <dbReference type="EMBL" id="NYG99425.1"/>
    </source>
</evidence>
<dbReference type="PANTHER" id="PTHR43586">
    <property type="entry name" value="CYSTEINE DESULFURASE"/>
    <property type="match status" value="1"/>
</dbReference>
<evidence type="ECO:0000259" key="1">
    <source>
        <dbReference type="Pfam" id="PF00266"/>
    </source>
</evidence>
<dbReference type="PANTHER" id="PTHR43586:SF15">
    <property type="entry name" value="BLR3095 PROTEIN"/>
    <property type="match status" value="1"/>
</dbReference>
<keyword evidence="2" id="KW-0456">Lyase</keyword>
<organism evidence="2 3">
    <name type="scientific">Schumannella luteola</name>
    <dbReference type="NCBI Taxonomy" id="472059"/>
    <lineage>
        <taxon>Bacteria</taxon>
        <taxon>Bacillati</taxon>
        <taxon>Actinomycetota</taxon>
        <taxon>Actinomycetes</taxon>
        <taxon>Micrococcales</taxon>
        <taxon>Microbacteriaceae</taxon>
        <taxon>Schumannella</taxon>
    </lineage>
</organism>